<dbReference type="GO" id="GO:0008270">
    <property type="term" value="F:zinc ion binding"/>
    <property type="evidence" value="ECO:0007669"/>
    <property type="project" value="UniProtKB-KW"/>
</dbReference>
<evidence type="ECO:0000256" key="1">
    <source>
        <dbReference type="PROSITE-ProRule" id="PRU00047"/>
    </source>
</evidence>
<evidence type="ECO:0000313" key="4">
    <source>
        <dbReference type="EMBL" id="KAK1406267.1"/>
    </source>
</evidence>
<evidence type="ECO:0000256" key="2">
    <source>
        <dbReference type="SAM" id="MobiDB-lite"/>
    </source>
</evidence>
<keyword evidence="1" id="KW-0479">Metal-binding</keyword>
<dbReference type="AlphaFoldDB" id="A0AAD8JKP1"/>
<gene>
    <name evidence="4" type="ORF">QVD17_41558</name>
</gene>
<feature type="region of interest" description="Disordered" evidence="2">
    <location>
        <begin position="245"/>
        <end position="281"/>
    </location>
</feature>
<dbReference type="Pfam" id="PF00098">
    <property type="entry name" value="zf-CCHC"/>
    <property type="match status" value="1"/>
</dbReference>
<reference evidence="4" key="1">
    <citation type="journal article" date="2023" name="bioRxiv">
        <title>Improved chromosome-level genome assembly for marigold (Tagetes erecta).</title>
        <authorList>
            <person name="Jiang F."/>
            <person name="Yuan L."/>
            <person name="Wang S."/>
            <person name="Wang H."/>
            <person name="Xu D."/>
            <person name="Wang A."/>
            <person name="Fan W."/>
        </authorList>
    </citation>
    <scope>NUCLEOTIDE SEQUENCE</scope>
    <source>
        <strain evidence="4">WSJ</strain>
        <tissue evidence="4">Leaf</tissue>
    </source>
</reference>
<dbReference type="SMART" id="SM00343">
    <property type="entry name" value="ZnF_C2HC"/>
    <property type="match status" value="1"/>
</dbReference>
<keyword evidence="1" id="KW-0862">Zinc</keyword>
<name>A0AAD8JKP1_TARER</name>
<dbReference type="Proteomes" id="UP001229421">
    <property type="component" value="Unassembled WGS sequence"/>
</dbReference>
<sequence>MAGAGGAGAGGSGVGGSGVGAGGAIMQANNQTQNNINNIPLQCPRLSTTNYTSWSIMVESILQAYGLWEAFDPVTGGTVLAVKNSMARAFVLQTLPEEVLIQVAKYKDAKDVWEALRVRYLGADRVQKARLQMLRTELAALKMKESETIDEFSGKLIGVTTKFKSLGSSLDDEIVVRKLLTSVPKKFLQIVASIEQCSEIENMSLEEAVGRLKAYEERIKVYDEEDNDQGKLLLTKEEWEERTKRGEFDKEQFGRGRGQGRGRGYGRGRGGRFQPNEDRRDQGWYRDKRNIKCYNCQEYGHYAAECPKHEQKEDMANLIRDDDEPALL</sequence>
<dbReference type="Gene3D" id="4.10.60.10">
    <property type="entry name" value="Zinc finger, CCHC-type"/>
    <property type="match status" value="1"/>
</dbReference>
<dbReference type="SUPFAM" id="SSF57756">
    <property type="entry name" value="Retrovirus zinc finger-like domains"/>
    <property type="match status" value="1"/>
</dbReference>
<feature type="compositionally biased region" description="Basic and acidic residues" evidence="2">
    <location>
        <begin position="245"/>
        <end position="254"/>
    </location>
</feature>
<accession>A0AAD8JKP1</accession>
<dbReference type="PANTHER" id="PTHR35317">
    <property type="entry name" value="OS04G0629600 PROTEIN"/>
    <property type="match status" value="1"/>
</dbReference>
<keyword evidence="1" id="KW-0863">Zinc-finger</keyword>
<evidence type="ECO:0000313" key="5">
    <source>
        <dbReference type="Proteomes" id="UP001229421"/>
    </source>
</evidence>
<dbReference type="InterPro" id="IPR001878">
    <property type="entry name" value="Znf_CCHC"/>
</dbReference>
<comment type="caution">
    <text evidence="4">The sequence shown here is derived from an EMBL/GenBank/DDBJ whole genome shotgun (WGS) entry which is preliminary data.</text>
</comment>
<dbReference type="InterPro" id="IPR036875">
    <property type="entry name" value="Znf_CCHC_sf"/>
</dbReference>
<dbReference type="GO" id="GO:0003676">
    <property type="term" value="F:nucleic acid binding"/>
    <property type="evidence" value="ECO:0007669"/>
    <property type="project" value="InterPro"/>
</dbReference>
<dbReference type="Pfam" id="PF14223">
    <property type="entry name" value="Retrotran_gag_2"/>
    <property type="match status" value="1"/>
</dbReference>
<feature type="compositionally biased region" description="Basic residues" evidence="2">
    <location>
        <begin position="258"/>
        <end position="270"/>
    </location>
</feature>
<dbReference type="EMBL" id="JAUHHV010000012">
    <property type="protein sequence ID" value="KAK1406267.1"/>
    <property type="molecule type" value="Genomic_DNA"/>
</dbReference>
<feature type="domain" description="CCHC-type" evidence="3">
    <location>
        <begin position="292"/>
        <end position="308"/>
    </location>
</feature>
<keyword evidence="5" id="KW-1185">Reference proteome</keyword>
<proteinExistence type="predicted"/>
<evidence type="ECO:0000259" key="3">
    <source>
        <dbReference type="PROSITE" id="PS50158"/>
    </source>
</evidence>
<dbReference type="PANTHER" id="PTHR35317:SF38">
    <property type="entry name" value="RNA-DIRECTED DNA POLYMERASE"/>
    <property type="match status" value="1"/>
</dbReference>
<dbReference type="PROSITE" id="PS50158">
    <property type="entry name" value="ZF_CCHC"/>
    <property type="match status" value="1"/>
</dbReference>
<protein>
    <recommendedName>
        <fullName evidence="3">CCHC-type domain-containing protein</fullName>
    </recommendedName>
</protein>
<organism evidence="4 5">
    <name type="scientific">Tagetes erecta</name>
    <name type="common">African marigold</name>
    <dbReference type="NCBI Taxonomy" id="13708"/>
    <lineage>
        <taxon>Eukaryota</taxon>
        <taxon>Viridiplantae</taxon>
        <taxon>Streptophyta</taxon>
        <taxon>Embryophyta</taxon>
        <taxon>Tracheophyta</taxon>
        <taxon>Spermatophyta</taxon>
        <taxon>Magnoliopsida</taxon>
        <taxon>eudicotyledons</taxon>
        <taxon>Gunneridae</taxon>
        <taxon>Pentapetalae</taxon>
        <taxon>asterids</taxon>
        <taxon>campanulids</taxon>
        <taxon>Asterales</taxon>
        <taxon>Asteraceae</taxon>
        <taxon>Asteroideae</taxon>
        <taxon>Heliantheae alliance</taxon>
        <taxon>Tageteae</taxon>
        <taxon>Tagetes</taxon>
    </lineage>
</organism>